<proteinExistence type="predicted"/>
<dbReference type="EMBL" id="JX649881">
    <property type="protein sequence ID" value="AGC71732.1"/>
    <property type="molecule type" value="Genomic_DNA"/>
</dbReference>
<accession>L7VRU1</accession>
<name>L7VRU1_9BACT</name>
<evidence type="ECO:0000313" key="1">
    <source>
        <dbReference type="EMBL" id="AGC71732.1"/>
    </source>
</evidence>
<sequence>MKAGDAIRLQERLCRDGVCDIFLNRREFICGVHGSTALTTNGQAIINSCGIMTPSR</sequence>
<dbReference type="AlphaFoldDB" id="L7VRU1"/>
<reference evidence="1" key="1">
    <citation type="submission" date="2012-09" db="EMBL/GenBank/DDBJ databases">
        <title>Metagenomic Characterization of a Microbial Community in Wastewater Detects High Levels of Antibiotic Resistance.</title>
        <authorList>
            <person name="Abrams M."/>
            <person name="Caldwell A."/>
            <person name="Vandaei E."/>
            <person name="Lee W."/>
            <person name="Perrott J."/>
            <person name="Khan S.Y."/>
            <person name="Ta J."/>
            <person name="Romero D."/>
            <person name="Nguyen V."/>
            <person name="Pourmand N."/>
            <person name="Ouverney C.C."/>
        </authorList>
    </citation>
    <scope>NUCLEOTIDE SEQUENCE</scope>
</reference>
<protein>
    <submittedName>
        <fullName evidence="1">Uncharacterized protein</fullName>
    </submittedName>
</protein>
<organism evidence="1">
    <name type="scientific">uncultured bacterium A1Q1_fos_504</name>
    <dbReference type="NCBI Taxonomy" id="1256580"/>
    <lineage>
        <taxon>Bacteria</taxon>
        <taxon>environmental samples</taxon>
    </lineage>
</organism>